<keyword evidence="1" id="KW-1133">Transmembrane helix</keyword>
<evidence type="ECO:0000256" key="1">
    <source>
        <dbReference type="SAM" id="Phobius"/>
    </source>
</evidence>
<name>A0A085VQB6_PSESX</name>
<dbReference type="EMBL" id="JPQU01000016">
    <property type="protein sequence ID" value="KFE57629.1"/>
    <property type="molecule type" value="Genomic_DNA"/>
</dbReference>
<organism evidence="2 3">
    <name type="scientific">Pseudomonas syringae</name>
    <dbReference type="NCBI Taxonomy" id="317"/>
    <lineage>
        <taxon>Bacteria</taxon>
        <taxon>Pseudomonadati</taxon>
        <taxon>Pseudomonadota</taxon>
        <taxon>Gammaproteobacteria</taxon>
        <taxon>Pseudomonadales</taxon>
        <taxon>Pseudomonadaceae</taxon>
        <taxon>Pseudomonas</taxon>
    </lineage>
</organism>
<dbReference type="PATRIC" id="fig|317.175.peg.450"/>
<evidence type="ECO:0000313" key="3">
    <source>
        <dbReference type="Proteomes" id="UP000028631"/>
    </source>
</evidence>
<comment type="caution">
    <text evidence="2">The sequence shown here is derived from an EMBL/GenBank/DDBJ whole genome shotgun (WGS) entry which is preliminary data.</text>
</comment>
<feature type="transmembrane region" description="Helical" evidence="1">
    <location>
        <begin position="1005"/>
        <end position="1024"/>
    </location>
</feature>
<proteinExistence type="predicted"/>
<reference evidence="2 3" key="1">
    <citation type="submission" date="2014-07" db="EMBL/GenBank/DDBJ databases">
        <title>Draft Genome Sequences of Environmental Pseudomonas syringae strains.</title>
        <authorList>
            <person name="Baltrus D.A."/>
            <person name="Berge O."/>
            <person name="Morris C."/>
        </authorList>
    </citation>
    <scope>NUCLEOTIDE SEQUENCE [LARGE SCALE GENOMIC DNA]</scope>
    <source>
        <strain evidence="2 3">GAW0119</strain>
    </source>
</reference>
<accession>A0A085VQB6</accession>
<dbReference type="AlphaFoldDB" id="A0A085VQB6"/>
<keyword evidence="1" id="KW-0472">Membrane</keyword>
<sequence length="1239" mass="139034">MAHYIGDLSRGPCCEINKLIVQVVGKNHPATQRLAIYKKDTTQRFDALTAEDEPETVTAWMCKPSALHVWDWDGEPGHRMVLEVEEEHGGIIKLPLPEVRITTRQLDMQWNQIVPVLPFVALPGISSAQDHGTPVLCRPGYLYVFMEGRLWRELEIRITDERTTYHDIELDKFRVGDQYADDARLATGKGLDDIWLPANWNDRRVDIQLCFSEIQLNHARLKRLEQDPALRRQRCQSPDLRVSREDTERRFTGKPDGAAMLETFRSFDAFDEINQSQTAATHAAWLNLKQNAFPLSVPAPQRARQVGFEWMLDQPSHYLCDQSGLFLAKAFKDARYHVKACEEGTAPYCPRVLETGAWAQRLEQILEPAADNGNGLWEPQPPVTDVLSNARARELHGVMVEDTQYRLRHLNMRIQDQRYLLQLLAERAQKYPHHGSALLVQQLLAPQRIKGKTNPLHHKLERLKEQGQRDINRFTASSERAQLWRQLEMSQSILCECLQLPATEQSLADHFSQNPFNYAAALYFVSQLFVTLAMRPAQSDPLAASADITDATTGLSLYSAKASAGQQWIHKVVNDTAHPLHRMLWPDADKQNMNAPYQPPAEPDVNNGDGSFRATELAKVELDDLRPVESYSTIDSLFLASVLKKGDLKNTLTLIAKAGAGALVSIGESMQGAIEAAERAVEAAKVAGLAEADTKPWRLSDALHRRSIAQMRSMLPQTLGDLHFLPHSDALNKDYYIFGLEDAPTKIPRSAQPYGVYRNQYGVLNPPAEEHGYSHPQGLRSDRVVLGMPRNHRTAMAVSRVNQRFNEAWQNEMATRVAEQGAKVTAFENAKILRDVAKDSSLAWMLNSVPVAGLIVGLEIYNLVNELDGWDKTTREKHALRSFVGMAGAVLDLAVAMEAVTVKVAASTSLLAAGRKILFTISEASAEMLLGPLSEYLVKAYTARAFAQTAAGLIFAGINIYDVWYSYRWNDDAYIGHLIMAAGGLVASVSSMIIAGNLFLGLSRLGWVSLILIVIGAGVAYALSSKPVDDWLQRGPFGEDPDEVAIHLQDPELAFYYLVGLFANVRIGIYRNPDFIPDAKLDSRDTVPQSIRDANTCIRIKSNLSGLFNGLDYLETKAFLNLKSFEVFFETSSERSRTNSSEINVTPVAHRLWPDALELFVKTPYSYRAEPAQNLPEVYHVWRVRAQLTLKDGQRTWVFPTPPPKDPTPFSQAYSKHDFESRSSLFWADETEHRAKEVQ</sequence>
<keyword evidence="1" id="KW-0812">Transmembrane</keyword>
<gene>
    <name evidence="2" type="ORF">IV01_02135</name>
</gene>
<protein>
    <submittedName>
        <fullName evidence="2">Uncharacterized protein</fullName>
    </submittedName>
</protein>
<evidence type="ECO:0000313" key="2">
    <source>
        <dbReference type="EMBL" id="KFE57629.1"/>
    </source>
</evidence>
<dbReference type="CDD" id="cd20705">
    <property type="entry name" value="MIX_I"/>
    <property type="match status" value="1"/>
</dbReference>
<dbReference type="Proteomes" id="UP000028631">
    <property type="component" value="Unassembled WGS sequence"/>
</dbReference>
<feature type="transmembrane region" description="Helical" evidence="1">
    <location>
        <begin position="941"/>
        <end position="961"/>
    </location>
</feature>
<feature type="transmembrane region" description="Helical" evidence="1">
    <location>
        <begin position="973"/>
        <end position="999"/>
    </location>
</feature>
<keyword evidence="3" id="KW-1185">Reference proteome</keyword>